<evidence type="ECO:0000313" key="1">
    <source>
        <dbReference type="EMBL" id="NEU70637.1"/>
    </source>
</evidence>
<proteinExistence type="predicted"/>
<dbReference type="EMBL" id="JAAGNZ010000006">
    <property type="protein sequence ID" value="NEU70637.1"/>
    <property type="molecule type" value="Genomic_DNA"/>
</dbReference>
<sequence>MKGYASYVIALVLTVSLWTCGKKDPDPQPQLPGYLRIPATLTGYVGSGRIAISGGLNLLAEGPEAQDASTKTYTGVSGKIVIGDITANFTVGQPRAYKETSFVPDAYKSSGQLLTIHAIEPGTYPMGFETKPTPTGAQADLILNLPGPQLYQARNGTLTIAESTLIKTEGVDKLYRIQGTFQTALFGTGVGLPSTKDYAVTGTFDLLLLE</sequence>
<organism evidence="1 2">
    <name type="scientific">Spirosoma agri</name>
    <dbReference type="NCBI Taxonomy" id="1987381"/>
    <lineage>
        <taxon>Bacteria</taxon>
        <taxon>Pseudomonadati</taxon>
        <taxon>Bacteroidota</taxon>
        <taxon>Cytophagia</taxon>
        <taxon>Cytophagales</taxon>
        <taxon>Cytophagaceae</taxon>
        <taxon>Spirosoma</taxon>
    </lineage>
</organism>
<name>A0A6M0IRT2_9BACT</name>
<gene>
    <name evidence="1" type="ORF">GK091_27475</name>
</gene>
<dbReference type="AlphaFoldDB" id="A0A6M0IRT2"/>
<dbReference type="RefSeq" id="WP_164043947.1">
    <property type="nucleotide sequence ID" value="NZ_JAAGNZ010000006.1"/>
</dbReference>
<dbReference type="Proteomes" id="UP000477386">
    <property type="component" value="Unassembled WGS sequence"/>
</dbReference>
<protein>
    <submittedName>
        <fullName evidence="1">Uncharacterized protein</fullName>
    </submittedName>
</protein>
<accession>A0A6M0IRT2</accession>
<keyword evidence="2" id="KW-1185">Reference proteome</keyword>
<comment type="caution">
    <text evidence="1">The sequence shown here is derived from an EMBL/GenBank/DDBJ whole genome shotgun (WGS) entry which is preliminary data.</text>
</comment>
<reference evidence="1 2" key="1">
    <citation type="submission" date="2020-02" db="EMBL/GenBank/DDBJ databases">
        <title>Draft genome sequence of two Spirosoma agri KCTC 52727 and Spirosoma terrae KCTC 52035.</title>
        <authorList>
            <person name="Rojas J."/>
            <person name="Ambika Manirajan B."/>
            <person name="Ratering S."/>
            <person name="Suarez C."/>
            <person name="Schnell S."/>
        </authorList>
    </citation>
    <scope>NUCLEOTIDE SEQUENCE [LARGE SCALE GENOMIC DNA]</scope>
    <source>
        <strain evidence="1 2">KCTC 52727</strain>
    </source>
</reference>
<evidence type="ECO:0000313" key="2">
    <source>
        <dbReference type="Proteomes" id="UP000477386"/>
    </source>
</evidence>